<feature type="compositionally biased region" description="Polar residues" evidence="2">
    <location>
        <begin position="118"/>
        <end position="129"/>
    </location>
</feature>
<feature type="region of interest" description="Disordered" evidence="2">
    <location>
        <begin position="77"/>
        <end position="132"/>
    </location>
</feature>
<keyword evidence="5" id="KW-1185">Reference proteome</keyword>
<keyword evidence="1" id="KW-0862">Zinc</keyword>
<name>A0A1V6R150_9EURO</name>
<dbReference type="Pfam" id="PF00096">
    <property type="entry name" value="zf-C2H2"/>
    <property type="match status" value="1"/>
</dbReference>
<feature type="compositionally biased region" description="Polar residues" evidence="2">
    <location>
        <begin position="77"/>
        <end position="92"/>
    </location>
</feature>
<evidence type="ECO:0000259" key="3">
    <source>
        <dbReference type="PROSITE" id="PS50157"/>
    </source>
</evidence>
<dbReference type="InterPro" id="IPR036236">
    <property type="entry name" value="Znf_C2H2_sf"/>
</dbReference>
<dbReference type="PROSITE" id="PS50157">
    <property type="entry name" value="ZINC_FINGER_C2H2_2"/>
    <property type="match status" value="1"/>
</dbReference>
<gene>
    <name evidence="4" type="ORF">PENSOL_c022G01773</name>
</gene>
<dbReference type="SUPFAM" id="SSF57667">
    <property type="entry name" value="beta-beta-alpha zinc fingers"/>
    <property type="match status" value="1"/>
</dbReference>
<dbReference type="Proteomes" id="UP000191612">
    <property type="component" value="Unassembled WGS sequence"/>
</dbReference>
<dbReference type="GO" id="GO:0008270">
    <property type="term" value="F:zinc ion binding"/>
    <property type="evidence" value="ECO:0007669"/>
    <property type="project" value="UniProtKB-KW"/>
</dbReference>
<feature type="domain" description="C2H2-type" evidence="3">
    <location>
        <begin position="164"/>
        <end position="192"/>
    </location>
</feature>
<keyword evidence="1" id="KW-0479">Metal-binding</keyword>
<evidence type="ECO:0000256" key="2">
    <source>
        <dbReference type="SAM" id="MobiDB-lite"/>
    </source>
</evidence>
<feature type="compositionally biased region" description="Basic residues" evidence="2">
    <location>
        <begin position="107"/>
        <end position="117"/>
    </location>
</feature>
<evidence type="ECO:0000256" key="1">
    <source>
        <dbReference type="PROSITE-ProRule" id="PRU00042"/>
    </source>
</evidence>
<accession>A0A1V6R150</accession>
<dbReference type="STRING" id="60172.A0A1V6R150"/>
<dbReference type="Gene3D" id="3.30.160.60">
    <property type="entry name" value="Classic Zinc Finger"/>
    <property type="match status" value="2"/>
</dbReference>
<proteinExistence type="predicted"/>
<dbReference type="AlphaFoldDB" id="A0A1V6R150"/>
<evidence type="ECO:0000313" key="4">
    <source>
        <dbReference type="EMBL" id="OQD95007.1"/>
    </source>
</evidence>
<dbReference type="PROSITE" id="PS00028">
    <property type="entry name" value="ZINC_FINGER_C2H2_1"/>
    <property type="match status" value="1"/>
</dbReference>
<reference evidence="5" key="1">
    <citation type="journal article" date="2017" name="Nat. Microbiol.">
        <title>Global analysis of biosynthetic gene clusters reveals vast potential of secondary metabolite production in Penicillium species.</title>
        <authorList>
            <person name="Nielsen J.C."/>
            <person name="Grijseels S."/>
            <person name="Prigent S."/>
            <person name="Ji B."/>
            <person name="Dainat J."/>
            <person name="Nielsen K.F."/>
            <person name="Frisvad J.C."/>
            <person name="Workman M."/>
            <person name="Nielsen J."/>
        </authorList>
    </citation>
    <scope>NUCLEOTIDE SEQUENCE [LARGE SCALE GENOMIC DNA]</scope>
    <source>
        <strain evidence="5">IBT 29525</strain>
    </source>
</reference>
<dbReference type="EMBL" id="MDYO01000022">
    <property type="protein sequence ID" value="OQD95007.1"/>
    <property type="molecule type" value="Genomic_DNA"/>
</dbReference>
<sequence>MAWPYDQQWEDTHIYAYSLDDPAQTFSHLTPDLAWSASAEVERSMPSEIPVSSYLSPRTRVNPLAMQGISSGVMQTSMRHQQNASNPGISAQPNPPQEPAVISRGRNNTRSRAKRRQISGSPPHSSNDPEFQCKWEGCAYRGTFKRESSLIRHVRKIHVSPLAHPCLVQGCDKAFNRADNLVQHTRNNHYTY</sequence>
<dbReference type="SMART" id="SM00355">
    <property type="entry name" value="ZnF_C2H2"/>
    <property type="match status" value="2"/>
</dbReference>
<evidence type="ECO:0000313" key="5">
    <source>
        <dbReference type="Proteomes" id="UP000191612"/>
    </source>
</evidence>
<keyword evidence="1" id="KW-0863">Zinc-finger</keyword>
<protein>
    <recommendedName>
        <fullName evidence="3">C2H2-type domain-containing protein</fullName>
    </recommendedName>
</protein>
<comment type="caution">
    <text evidence="4">The sequence shown here is derived from an EMBL/GenBank/DDBJ whole genome shotgun (WGS) entry which is preliminary data.</text>
</comment>
<dbReference type="InterPro" id="IPR013087">
    <property type="entry name" value="Znf_C2H2_type"/>
</dbReference>
<organism evidence="4 5">
    <name type="scientific">Penicillium solitum</name>
    <dbReference type="NCBI Taxonomy" id="60172"/>
    <lineage>
        <taxon>Eukaryota</taxon>
        <taxon>Fungi</taxon>
        <taxon>Dikarya</taxon>
        <taxon>Ascomycota</taxon>
        <taxon>Pezizomycotina</taxon>
        <taxon>Eurotiomycetes</taxon>
        <taxon>Eurotiomycetidae</taxon>
        <taxon>Eurotiales</taxon>
        <taxon>Aspergillaceae</taxon>
        <taxon>Penicillium</taxon>
    </lineage>
</organism>